<dbReference type="Gene3D" id="1.20.140.160">
    <property type="match status" value="1"/>
</dbReference>
<dbReference type="InterPro" id="IPR007627">
    <property type="entry name" value="RNA_pol_sigma70_r2"/>
</dbReference>
<dbReference type="NCBIfam" id="TIGR02479">
    <property type="entry name" value="FliA_WhiG"/>
    <property type="match status" value="1"/>
</dbReference>
<dbReference type="InterPro" id="IPR012845">
    <property type="entry name" value="RNA_pol_sigma_FliA_WhiG"/>
</dbReference>
<evidence type="ECO:0000313" key="6">
    <source>
        <dbReference type="EMBL" id="SFQ97130.1"/>
    </source>
</evidence>
<dbReference type="RefSeq" id="WP_092481792.1">
    <property type="nucleotide sequence ID" value="NZ_FOYM01000002.1"/>
</dbReference>
<dbReference type="STRING" id="39060.SAMN05660706_102124"/>
<dbReference type="PANTHER" id="PTHR30385:SF7">
    <property type="entry name" value="RNA POLYMERASE SIGMA FACTOR FLIA"/>
    <property type="match status" value="1"/>
</dbReference>
<dbReference type="CDD" id="cd06171">
    <property type="entry name" value="Sigma70_r4"/>
    <property type="match status" value="1"/>
</dbReference>
<keyword evidence="7" id="KW-1185">Reference proteome</keyword>
<evidence type="ECO:0000256" key="1">
    <source>
        <dbReference type="ARBA" id="ARBA00023015"/>
    </source>
</evidence>
<dbReference type="PANTHER" id="PTHR30385">
    <property type="entry name" value="SIGMA FACTOR F FLAGELLAR"/>
    <property type="match status" value="1"/>
</dbReference>
<dbReference type="SUPFAM" id="SSF88659">
    <property type="entry name" value="Sigma3 and sigma4 domains of RNA polymerase sigma factors"/>
    <property type="match status" value="2"/>
</dbReference>
<dbReference type="InterPro" id="IPR013325">
    <property type="entry name" value="RNA_pol_sigma_r2"/>
</dbReference>
<dbReference type="AlphaFoldDB" id="A0A1I6CVE8"/>
<dbReference type="EMBL" id="FOYM01000002">
    <property type="protein sequence ID" value="SFQ97130.1"/>
    <property type="molecule type" value="Genomic_DNA"/>
</dbReference>
<dbReference type="NCBIfam" id="TIGR02937">
    <property type="entry name" value="sigma70-ECF"/>
    <property type="match status" value="1"/>
</dbReference>
<dbReference type="OrthoDB" id="9799825at2"/>
<feature type="domain" description="RNA polymerase sigma-70" evidence="5">
    <location>
        <begin position="212"/>
        <end position="238"/>
    </location>
</feature>
<proteinExistence type="predicted"/>
<keyword evidence="3" id="KW-0238">DNA-binding</keyword>
<dbReference type="Proteomes" id="UP000199584">
    <property type="component" value="Unassembled WGS sequence"/>
</dbReference>
<dbReference type="Pfam" id="PF04542">
    <property type="entry name" value="Sigma70_r2"/>
    <property type="match status" value="1"/>
</dbReference>
<dbReference type="GO" id="GO:0016987">
    <property type="term" value="F:sigma factor activity"/>
    <property type="evidence" value="ECO:0007669"/>
    <property type="project" value="UniProtKB-KW"/>
</dbReference>
<keyword evidence="2" id="KW-0731">Sigma factor</keyword>
<name>A0A1I6CVE8_9FIRM</name>
<dbReference type="PRINTS" id="PR00046">
    <property type="entry name" value="SIGMA70FCT"/>
</dbReference>
<dbReference type="NCBIfam" id="NF005413">
    <property type="entry name" value="PRK06986.1"/>
    <property type="match status" value="1"/>
</dbReference>
<organism evidence="6 7">
    <name type="scientific">Desulfoscipio geothermicus DSM 3669</name>
    <dbReference type="NCBI Taxonomy" id="1121426"/>
    <lineage>
        <taxon>Bacteria</taxon>
        <taxon>Bacillati</taxon>
        <taxon>Bacillota</taxon>
        <taxon>Clostridia</taxon>
        <taxon>Eubacteriales</taxon>
        <taxon>Desulfallaceae</taxon>
        <taxon>Desulfoscipio</taxon>
    </lineage>
</organism>
<evidence type="ECO:0000256" key="2">
    <source>
        <dbReference type="ARBA" id="ARBA00023082"/>
    </source>
</evidence>
<dbReference type="GO" id="GO:0006352">
    <property type="term" value="P:DNA-templated transcription initiation"/>
    <property type="evidence" value="ECO:0007669"/>
    <property type="project" value="InterPro"/>
</dbReference>
<evidence type="ECO:0000259" key="5">
    <source>
        <dbReference type="PROSITE" id="PS00716"/>
    </source>
</evidence>
<dbReference type="GO" id="GO:0003677">
    <property type="term" value="F:DNA binding"/>
    <property type="evidence" value="ECO:0007669"/>
    <property type="project" value="UniProtKB-KW"/>
</dbReference>
<dbReference type="Gene3D" id="1.10.1740.10">
    <property type="match status" value="1"/>
</dbReference>
<dbReference type="PIRSF" id="PIRSF000770">
    <property type="entry name" value="RNA_pol_sigma-SigE/K"/>
    <property type="match status" value="1"/>
</dbReference>
<accession>A0A1I6CVE8</accession>
<dbReference type="InterPro" id="IPR000943">
    <property type="entry name" value="RNA_pol_sigma70"/>
</dbReference>
<evidence type="ECO:0000256" key="4">
    <source>
        <dbReference type="ARBA" id="ARBA00023163"/>
    </source>
</evidence>
<keyword evidence="1" id="KW-0805">Transcription regulation</keyword>
<dbReference type="InterPro" id="IPR014284">
    <property type="entry name" value="RNA_pol_sigma-70_dom"/>
</dbReference>
<dbReference type="InterPro" id="IPR007630">
    <property type="entry name" value="RNA_pol_sigma70_r4"/>
</dbReference>
<dbReference type="InterPro" id="IPR013324">
    <property type="entry name" value="RNA_pol_sigma_r3/r4-like"/>
</dbReference>
<keyword evidence="4" id="KW-0804">Transcription</keyword>
<sequence>MGNHDVWDQFGKTRDPSLREKLVLDHLGLVKYLAGRLAVNAPPGMTREDLEGCGVIGLLDAIDKYNNKLGMEFKNYAYTRVRGAILDEIRKQNWVPRSKWQKFNQLKKAKERLMQQGGHPGEKLLAEKLGVDDVKLRQLAAEYNNAFPVSLDDNPGNDNDSVLVDMISDPGSPDPLDQVVERTEKEVLAAAIDELPERDRLVLALYYQEELTLKEIGKILEVTESRVCQLHAKALQRLRSILSDRL</sequence>
<evidence type="ECO:0000313" key="7">
    <source>
        <dbReference type="Proteomes" id="UP000199584"/>
    </source>
</evidence>
<dbReference type="Pfam" id="PF04545">
    <property type="entry name" value="Sigma70_r4"/>
    <property type="match status" value="1"/>
</dbReference>
<dbReference type="GO" id="GO:0003899">
    <property type="term" value="F:DNA-directed RNA polymerase activity"/>
    <property type="evidence" value="ECO:0007669"/>
    <property type="project" value="InterPro"/>
</dbReference>
<gene>
    <name evidence="6" type="ORF">SAMN05660706_102124</name>
</gene>
<protein>
    <submittedName>
        <fullName evidence="6">RNA polymerase, sigma 28 subunit, SigD/FliA/WhiG</fullName>
    </submittedName>
</protein>
<dbReference type="SUPFAM" id="SSF88946">
    <property type="entry name" value="Sigma2 domain of RNA polymerase sigma factors"/>
    <property type="match status" value="1"/>
</dbReference>
<reference evidence="7" key="1">
    <citation type="submission" date="2016-10" db="EMBL/GenBank/DDBJ databases">
        <authorList>
            <person name="Varghese N."/>
            <person name="Submissions S."/>
        </authorList>
    </citation>
    <scope>NUCLEOTIDE SEQUENCE [LARGE SCALE GENOMIC DNA]</scope>
    <source>
        <strain evidence="7">DSM 3669</strain>
    </source>
</reference>
<evidence type="ECO:0000256" key="3">
    <source>
        <dbReference type="ARBA" id="ARBA00023125"/>
    </source>
</evidence>
<dbReference type="PROSITE" id="PS00716">
    <property type="entry name" value="SIGMA70_2"/>
    <property type="match status" value="1"/>
</dbReference>